<feature type="transmembrane region" description="Helical" evidence="7">
    <location>
        <begin position="166"/>
        <end position="184"/>
    </location>
</feature>
<reference evidence="11" key="1">
    <citation type="submission" date="2006-12" db="EMBL/GenBank/DDBJ databases">
        <authorList>
            <person name="Fouts D.E."/>
            <person name="Nelson K.E."/>
            <person name="Sebastian Y."/>
        </authorList>
    </citation>
    <scope>NUCLEOTIDE SEQUENCE [LARGE SCALE GENOMIC DNA]</scope>
    <source>
        <strain evidence="11">81-176</strain>
    </source>
</reference>
<name>A0A0H3PDD0_CAMJJ</name>
<evidence type="ECO:0000313" key="11">
    <source>
        <dbReference type="Proteomes" id="UP000000646"/>
    </source>
</evidence>
<feature type="transmembrane region" description="Helical" evidence="7">
    <location>
        <begin position="275"/>
        <end position="296"/>
    </location>
</feature>
<dbReference type="InterPro" id="IPR003593">
    <property type="entry name" value="AAA+_ATPase"/>
</dbReference>
<gene>
    <name evidence="10" type="ordered locus">CJJ81176_0824</name>
</gene>
<dbReference type="FunFam" id="3.40.50.300:FF:000218">
    <property type="entry name" value="Multidrug ABC transporter ATP-binding protein"/>
    <property type="match status" value="1"/>
</dbReference>
<dbReference type="SUPFAM" id="SSF52540">
    <property type="entry name" value="P-loop containing nucleoside triphosphate hydrolases"/>
    <property type="match status" value="1"/>
</dbReference>
<dbReference type="GO" id="GO:0005524">
    <property type="term" value="F:ATP binding"/>
    <property type="evidence" value="ECO:0007669"/>
    <property type="project" value="UniProtKB-KW"/>
</dbReference>
<dbReference type="RefSeq" id="WP_002860769.1">
    <property type="nucleotide sequence ID" value="NC_008787.1"/>
</dbReference>
<dbReference type="PROSITE" id="PS50929">
    <property type="entry name" value="ABC_TM1F"/>
    <property type="match status" value="1"/>
</dbReference>
<dbReference type="Pfam" id="PF00005">
    <property type="entry name" value="ABC_tran"/>
    <property type="match status" value="1"/>
</dbReference>
<dbReference type="GO" id="GO:0016887">
    <property type="term" value="F:ATP hydrolysis activity"/>
    <property type="evidence" value="ECO:0007669"/>
    <property type="project" value="InterPro"/>
</dbReference>
<dbReference type="InterPro" id="IPR017871">
    <property type="entry name" value="ABC_transporter-like_CS"/>
</dbReference>
<dbReference type="PANTHER" id="PTHR43394:SF1">
    <property type="entry name" value="ATP-BINDING CASSETTE SUB-FAMILY B MEMBER 10, MITOCHONDRIAL"/>
    <property type="match status" value="1"/>
</dbReference>
<feature type="domain" description="ABC transporter" evidence="8">
    <location>
        <begin position="339"/>
        <end position="572"/>
    </location>
</feature>
<keyword evidence="3" id="KW-0547">Nucleotide-binding</keyword>
<feature type="transmembrane region" description="Helical" evidence="7">
    <location>
        <begin position="58"/>
        <end position="75"/>
    </location>
</feature>
<dbReference type="GO" id="GO:0015421">
    <property type="term" value="F:ABC-type oligopeptide transporter activity"/>
    <property type="evidence" value="ECO:0007669"/>
    <property type="project" value="TreeGrafter"/>
</dbReference>
<sequence length="580" mass="65191">MHNEMNLKEVLIRFKPFYKRYWKQFAIAIFGMILASGGTAGSFYALEPILNYIFVEKNEALLYTVPFLLVLMYFFKNLGTYLQSFYVSFIGTDMLKVLRARVLKNILRLDMDFFKRYRSGELVSRCTNDINALQSIVSNIIPDFFRELLTAIGLLAVVLYQSPTLAFFALVILPLAIFPLVWFAKKLKKYARNIQETNSDLLSYLGEIFSNIELIKANDNEKKESDKFAKHNDALCKLNLKSARIDALTSPLMDMIGSVGVAVVIIVGGREVINGSMSVGSFISFVSALFAIYTPLKRLSSLYGKLQGAVAASERTFYLLDLEPQIKGGSKELKNIEKISFENVEFAYENPHKSVLKGVNFDFVKGQMLALVGTSGGGKSSIINLLMYFYEKQKGKILLNQEDISTFTIESLHAKIGLVTQNIYLFNDSFAANIAYSEELEEEKVVQALKLANACEFVKEMGGIWAEVKEHGKNLSGGQKQRIAIARALYKNPDVLIFDEATSALDNESEKAIVKTIENLKQDRLILVVAHRLSTIENADKIVVLDKGKVLAIGKDEELLQTCSLYQKFKSKEKTKPSFS</sequence>
<dbReference type="PROSITE" id="PS00211">
    <property type="entry name" value="ABC_TRANSPORTER_1"/>
    <property type="match status" value="1"/>
</dbReference>
<evidence type="ECO:0000256" key="6">
    <source>
        <dbReference type="ARBA" id="ARBA00023136"/>
    </source>
</evidence>
<dbReference type="Gene3D" id="3.40.50.300">
    <property type="entry name" value="P-loop containing nucleotide triphosphate hydrolases"/>
    <property type="match status" value="1"/>
</dbReference>
<evidence type="ECO:0000256" key="7">
    <source>
        <dbReference type="SAM" id="Phobius"/>
    </source>
</evidence>
<evidence type="ECO:0000256" key="1">
    <source>
        <dbReference type="ARBA" id="ARBA00004651"/>
    </source>
</evidence>
<keyword evidence="5 7" id="KW-1133">Transmembrane helix</keyword>
<dbReference type="PROSITE" id="PS50893">
    <property type="entry name" value="ABC_TRANSPORTER_2"/>
    <property type="match status" value="1"/>
</dbReference>
<evidence type="ECO:0000256" key="5">
    <source>
        <dbReference type="ARBA" id="ARBA00022989"/>
    </source>
</evidence>
<comment type="subcellular location">
    <subcellularLocation>
        <location evidence="1">Cell membrane</location>
        <topology evidence="1">Multi-pass membrane protein</topology>
    </subcellularLocation>
</comment>
<accession>A0A0H3PDD0</accession>
<evidence type="ECO:0000259" key="9">
    <source>
        <dbReference type="PROSITE" id="PS50929"/>
    </source>
</evidence>
<dbReference type="InterPro" id="IPR011527">
    <property type="entry name" value="ABC1_TM_dom"/>
</dbReference>
<dbReference type="InterPro" id="IPR036640">
    <property type="entry name" value="ABC1_TM_sf"/>
</dbReference>
<dbReference type="SUPFAM" id="SSF90123">
    <property type="entry name" value="ABC transporter transmembrane region"/>
    <property type="match status" value="1"/>
</dbReference>
<dbReference type="AlphaFoldDB" id="A0A0H3PDD0"/>
<dbReference type="InterPro" id="IPR039421">
    <property type="entry name" value="Type_1_exporter"/>
</dbReference>
<dbReference type="SMART" id="SM00382">
    <property type="entry name" value="AAA"/>
    <property type="match status" value="1"/>
</dbReference>
<dbReference type="eggNOG" id="COG1132">
    <property type="taxonomic scope" value="Bacteria"/>
</dbReference>
<keyword evidence="2 7" id="KW-0812">Transmembrane</keyword>
<dbReference type="PANTHER" id="PTHR43394">
    <property type="entry name" value="ATP-DEPENDENT PERMEASE MDL1, MITOCHONDRIAL"/>
    <property type="match status" value="1"/>
</dbReference>
<dbReference type="InterPro" id="IPR003439">
    <property type="entry name" value="ABC_transporter-like_ATP-bd"/>
</dbReference>
<dbReference type="GO" id="GO:0005886">
    <property type="term" value="C:plasma membrane"/>
    <property type="evidence" value="ECO:0007669"/>
    <property type="project" value="UniProtKB-SubCell"/>
</dbReference>
<evidence type="ECO:0000256" key="2">
    <source>
        <dbReference type="ARBA" id="ARBA00022692"/>
    </source>
</evidence>
<dbReference type="EMBL" id="CP000538">
    <property type="protein sequence ID" value="EAQ72404.1"/>
    <property type="molecule type" value="Genomic_DNA"/>
</dbReference>
<proteinExistence type="predicted"/>
<feature type="domain" description="ABC transmembrane type-1" evidence="9">
    <location>
        <begin position="26"/>
        <end position="308"/>
    </location>
</feature>
<organism evidence="10 11">
    <name type="scientific">Campylobacter jejuni subsp. jejuni serotype O:23/36 (strain 81-176)</name>
    <dbReference type="NCBI Taxonomy" id="354242"/>
    <lineage>
        <taxon>Bacteria</taxon>
        <taxon>Pseudomonadati</taxon>
        <taxon>Campylobacterota</taxon>
        <taxon>Epsilonproteobacteria</taxon>
        <taxon>Campylobacterales</taxon>
        <taxon>Campylobacteraceae</taxon>
        <taxon>Campylobacter</taxon>
    </lineage>
</organism>
<dbReference type="CDD" id="cd18552">
    <property type="entry name" value="ABC_6TM_MsbA_like"/>
    <property type="match status" value="1"/>
</dbReference>
<dbReference type="Pfam" id="PF00664">
    <property type="entry name" value="ABC_membrane"/>
    <property type="match status" value="1"/>
</dbReference>
<evidence type="ECO:0000313" key="10">
    <source>
        <dbReference type="EMBL" id="EAQ72404.1"/>
    </source>
</evidence>
<keyword evidence="6 7" id="KW-0472">Membrane</keyword>
<dbReference type="InterPro" id="IPR027417">
    <property type="entry name" value="P-loop_NTPase"/>
</dbReference>
<dbReference type="HOGENOM" id="CLU_000604_84_3_7"/>
<protein>
    <submittedName>
        <fullName evidence="10">ABC transporter, ATP-binding protein/permease MsbA, putative</fullName>
    </submittedName>
</protein>
<keyword evidence="4 10" id="KW-0067">ATP-binding</keyword>
<dbReference type="Proteomes" id="UP000000646">
    <property type="component" value="Chromosome"/>
</dbReference>
<evidence type="ECO:0000256" key="4">
    <source>
        <dbReference type="ARBA" id="ARBA00022840"/>
    </source>
</evidence>
<feature type="transmembrane region" description="Helical" evidence="7">
    <location>
        <begin position="25"/>
        <end position="46"/>
    </location>
</feature>
<dbReference type="KEGG" id="cjj:CJJ81176_0824"/>
<evidence type="ECO:0000259" key="8">
    <source>
        <dbReference type="PROSITE" id="PS50893"/>
    </source>
</evidence>
<dbReference type="Gene3D" id="1.20.1560.10">
    <property type="entry name" value="ABC transporter type 1, transmembrane domain"/>
    <property type="match status" value="1"/>
</dbReference>
<evidence type="ECO:0000256" key="3">
    <source>
        <dbReference type="ARBA" id="ARBA00022741"/>
    </source>
</evidence>